<keyword evidence="2" id="KW-0732">Signal</keyword>
<dbReference type="PROSITE" id="PS51257">
    <property type="entry name" value="PROKAR_LIPOPROTEIN"/>
    <property type="match status" value="1"/>
</dbReference>
<dbReference type="AlphaFoldDB" id="A0A417Y1A4"/>
<dbReference type="RefSeq" id="WP_118925826.1">
    <property type="nucleotide sequence ID" value="NZ_QXGH01000017.1"/>
</dbReference>
<feature type="compositionally biased region" description="Low complexity" evidence="1">
    <location>
        <begin position="54"/>
        <end position="67"/>
    </location>
</feature>
<proteinExistence type="predicted"/>
<protein>
    <recommendedName>
        <fullName evidence="5">DUF3558 domain-containing protein</fullName>
    </recommendedName>
</protein>
<organism evidence="3 4">
    <name type="scientific">Nocardioides immobilis</name>
    <dbReference type="NCBI Taxonomy" id="2049295"/>
    <lineage>
        <taxon>Bacteria</taxon>
        <taxon>Bacillati</taxon>
        <taxon>Actinomycetota</taxon>
        <taxon>Actinomycetes</taxon>
        <taxon>Propionibacteriales</taxon>
        <taxon>Nocardioidaceae</taxon>
        <taxon>Nocardioides</taxon>
    </lineage>
</organism>
<dbReference type="OrthoDB" id="3785156at2"/>
<evidence type="ECO:0000313" key="4">
    <source>
        <dbReference type="Proteomes" id="UP000283644"/>
    </source>
</evidence>
<dbReference type="EMBL" id="QXGH01000017">
    <property type="protein sequence ID" value="RHW26413.1"/>
    <property type="molecule type" value="Genomic_DNA"/>
</dbReference>
<reference evidence="3 4" key="1">
    <citation type="submission" date="2018-09" db="EMBL/GenBank/DDBJ databases">
        <title>Genome sequencing of Nocardioides immobilis CCTCC AB 2017083 for comparison to Nocardioides silvaticus.</title>
        <authorList>
            <person name="Li C."/>
            <person name="Wang G."/>
        </authorList>
    </citation>
    <scope>NUCLEOTIDE SEQUENCE [LARGE SCALE GENOMIC DNA]</scope>
    <source>
        <strain evidence="3 4">CCTCC AB 2017083</strain>
    </source>
</reference>
<name>A0A417Y1A4_9ACTN</name>
<feature type="signal peptide" evidence="2">
    <location>
        <begin position="1"/>
        <end position="21"/>
    </location>
</feature>
<keyword evidence="4" id="KW-1185">Reference proteome</keyword>
<evidence type="ECO:0008006" key="5">
    <source>
        <dbReference type="Google" id="ProtNLM"/>
    </source>
</evidence>
<evidence type="ECO:0000313" key="3">
    <source>
        <dbReference type="EMBL" id="RHW26413.1"/>
    </source>
</evidence>
<gene>
    <name evidence="3" type="ORF">D0Z08_13810</name>
</gene>
<accession>A0A417Y1A4</accession>
<evidence type="ECO:0000256" key="2">
    <source>
        <dbReference type="SAM" id="SignalP"/>
    </source>
</evidence>
<dbReference type="Proteomes" id="UP000283644">
    <property type="component" value="Unassembled WGS sequence"/>
</dbReference>
<evidence type="ECO:0000256" key="1">
    <source>
        <dbReference type="SAM" id="MobiDB-lite"/>
    </source>
</evidence>
<sequence length="216" mass="22923">MASLRPFLPAIAVLLLAPVLAACGDDGDEQDNTPPSSSSPSPPESSEPTEKTDATSIAPPTATSATAGAELPAPCDVLTPADVEAAFGVAFGEPSQGGGGYTQQDLVWQSEDCNFEAEDLVEVDFALTGPDDFRQGEFQCPKPTEIVATVTRVRGLDAVEAWWKRDENPPLEATLRVCTESYNFDIELDYEDGVDFQGDPKQQSIALAETVLTNIG</sequence>
<comment type="caution">
    <text evidence="3">The sequence shown here is derived from an EMBL/GenBank/DDBJ whole genome shotgun (WGS) entry which is preliminary data.</text>
</comment>
<feature type="chain" id="PRO_5019023918" description="DUF3558 domain-containing protein" evidence="2">
    <location>
        <begin position="22"/>
        <end position="216"/>
    </location>
</feature>
<feature type="region of interest" description="Disordered" evidence="1">
    <location>
        <begin position="25"/>
        <end position="68"/>
    </location>
</feature>